<evidence type="ECO:0000256" key="5">
    <source>
        <dbReference type="ARBA" id="ARBA00023010"/>
    </source>
</evidence>
<comment type="caution">
    <text evidence="9">The sequence shown here is derived from an EMBL/GenBank/DDBJ whole genome shotgun (WGS) entry which is preliminary data.</text>
</comment>
<evidence type="ECO:0000313" key="10">
    <source>
        <dbReference type="Proteomes" id="UP001461498"/>
    </source>
</evidence>
<dbReference type="GO" id="GO:0006606">
    <property type="term" value="P:protein import into nucleus"/>
    <property type="evidence" value="ECO:0007669"/>
    <property type="project" value="TreeGrafter"/>
</dbReference>
<dbReference type="GO" id="GO:0006406">
    <property type="term" value="P:mRNA export from nucleus"/>
    <property type="evidence" value="ECO:0007669"/>
    <property type="project" value="TreeGrafter"/>
</dbReference>
<dbReference type="PANTHER" id="PTHR13257:SF0">
    <property type="entry name" value="NUCLEAR PORE COMPLEX PROTEIN NUP88"/>
    <property type="match status" value="1"/>
</dbReference>
<dbReference type="GO" id="GO:0000055">
    <property type="term" value="P:ribosomal large subunit export from nucleus"/>
    <property type="evidence" value="ECO:0007669"/>
    <property type="project" value="InterPro"/>
</dbReference>
<keyword evidence="7" id="KW-0539">Nucleus</keyword>
<comment type="subcellular location">
    <subcellularLocation>
        <location evidence="1">Nucleus</location>
        <location evidence="1">Nuclear pore complex</location>
    </subcellularLocation>
</comment>
<keyword evidence="5" id="KW-0811">Translocation</keyword>
<evidence type="ECO:0000313" key="9">
    <source>
        <dbReference type="EMBL" id="KAK9508643.1"/>
    </source>
</evidence>
<evidence type="ECO:0000256" key="1">
    <source>
        <dbReference type="ARBA" id="ARBA00004567"/>
    </source>
</evidence>
<reference evidence="9 10" key="1">
    <citation type="submission" date="2022-12" db="EMBL/GenBank/DDBJ databases">
        <title>Chromosome-level genome assembly of true bugs.</title>
        <authorList>
            <person name="Ma L."/>
            <person name="Li H."/>
        </authorList>
    </citation>
    <scope>NUCLEOTIDE SEQUENCE [LARGE SCALE GENOMIC DNA]</scope>
    <source>
        <strain evidence="9">Lab_2022b</strain>
    </source>
</reference>
<dbReference type="GO" id="GO:0000056">
    <property type="term" value="P:ribosomal small subunit export from nucleus"/>
    <property type="evidence" value="ECO:0007669"/>
    <property type="project" value="InterPro"/>
</dbReference>
<keyword evidence="2" id="KW-0813">Transport</keyword>
<keyword evidence="6" id="KW-0906">Nuclear pore complex</keyword>
<dbReference type="PANTHER" id="PTHR13257">
    <property type="entry name" value="NUCLEOPORIN NUP84-RELATED"/>
    <property type="match status" value="1"/>
</dbReference>
<keyword evidence="10" id="KW-1185">Reference proteome</keyword>
<keyword evidence="8" id="KW-0175">Coiled coil</keyword>
<dbReference type="GO" id="GO:0017056">
    <property type="term" value="F:structural constituent of nuclear pore"/>
    <property type="evidence" value="ECO:0007669"/>
    <property type="project" value="InterPro"/>
</dbReference>
<evidence type="ECO:0000256" key="7">
    <source>
        <dbReference type="ARBA" id="ARBA00023242"/>
    </source>
</evidence>
<keyword evidence="3" id="KW-0509">mRNA transport</keyword>
<feature type="coiled-coil region" evidence="8">
    <location>
        <begin position="510"/>
        <end position="604"/>
    </location>
</feature>
<evidence type="ECO:0008006" key="11">
    <source>
        <dbReference type="Google" id="ProtNLM"/>
    </source>
</evidence>
<evidence type="ECO:0000256" key="3">
    <source>
        <dbReference type="ARBA" id="ARBA00022816"/>
    </source>
</evidence>
<dbReference type="Proteomes" id="UP001461498">
    <property type="component" value="Unassembled WGS sequence"/>
</dbReference>
<keyword evidence="4" id="KW-0653">Protein transport</keyword>
<evidence type="ECO:0000256" key="2">
    <source>
        <dbReference type="ARBA" id="ARBA00022448"/>
    </source>
</evidence>
<dbReference type="EMBL" id="JAPXFL010000003">
    <property type="protein sequence ID" value="KAK9508643.1"/>
    <property type="molecule type" value="Genomic_DNA"/>
</dbReference>
<dbReference type="AlphaFoldDB" id="A0AAW1DET2"/>
<dbReference type="InterPro" id="IPR037700">
    <property type="entry name" value="NUP88/NUP82"/>
</dbReference>
<dbReference type="InterPro" id="IPR019321">
    <property type="entry name" value="Nucleoporin_Nup88"/>
</dbReference>
<gene>
    <name evidence="9" type="ORF">O3M35_006155</name>
</gene>
<evidence type="ECO:0000256" key="8">
    <source>
        <dbReference type="SAM" id="Coils"/>
    </source>
</evidence>
<protein>
    <recommendedName>
        <fullName evidence="11">Nuclear pore complex protein Nup88</fullName>
    </recommendedName>
</protein>
<name>A0AAW1DET2_9HEMI</name>
<proteinExistence type="predicted"/>
<dbReference type="GO" id="GO:0005643">
    <property type="term" value="C:nuclear pore"/>
    <property type="evidence" value="ECO:0007669"/>
    <property type="project" value="UniProtKB-SubCell"/>
</dbReference>
<accession>A0AAW1DET2</accession>
<evidence type="ECO:0000256" key="4">
    <source>
        <dbReference type="ARBA" id="ARBA00022927"/>
    </source>
</evidence>
<organism evidence="9 10">
    <name type="scientific">Rhynocoris fuscipes</name>
    <dbReference type="NCBI Taxonomy" id="488301"/>
    <lineage>
        <taxon>Eukaryota</taxon>
        <taxon>Metazoa</taxon>
        <taxon>Ecdysozoa</taxon>
        <taxon>Arthropoda</taxon>
        <taxon>Hexapoda</taxon>
        <taxon>Insecta</taxon>
        <taxon>Pterygota</taxon>
        <taxon>Neoptera</taxon>
        <taxon>Paraneoptera</taxon>
        <taxon>Hemiptera</taxon>
        <taxon>Heteroptera</taxon>
        <taxon>Panheteroptera</taxon>
        <taxon>Cimicomorpha</taxon>
        <taxon>Reduviidae</taxon>
        <taxon>Harpactorinae</taxon>
        <taxon>Harpactorini</taxon>
        <taxon>Rhynocoris</taxon>
    </lineage>
</organism>
<dbReference type="Pfam" id="PF10168">
    <property type="entry name" value="Nup88"/>
    <property type="match status" value="1"/>
</dbReference>
<evidence type="ECO:0000256" key="6">
    <source>
        <dbReference type="ARBA" id="ARBA00023132"/>
    </source>
</evidence>
<sequence>MDFSTITNHNIFQNLKSRHFSGTLKCLELMDCEQDFLFIWDNHESSIRCLNVKHCLRDNDFKSEVLLIPSLGISFEVERIKANLSCSFICLSGTHGVAVVTLPDSMPKEDKFHVPFRSLSERLYLGELHECRKAKWYPGSPTDTHLVTLSSDECLRCYDAHNGNIIWKCLLSKRTIYPPHSSMPSKISLGDTPVDFDFAPPINSEKKGTEWPVLVLWGNGDVYCVWTKLSQAKATISGPLRMFPSSDDNYGSDASSILVTGSRPPLVVLATSIGTLYHCLLVSSEEADSRLDKSLLVVESVELDIGYSISEQDEIPSASQIILYKDPVDVARYFCIHMAGVHSVIVPLVSKLHHLEDDDSDIGSYKEESIVDYLLCTNISGGVSNNLSELLVPLGCTLINLSRNLFVLVGDELCNIQLIPRMLYSMAPEAQMKGLQSSSSPEGFLLLIERTLRENSASGCPLMKLGNGTSPSEWFEVFNRTITYLYSVVKTQKSVAIKLDAKASELNITLSSLKNDISTLLKDKADLKESAERIADSYEELKERQATLMKTLERVMMKTYSKKPGLSGKEKAALDNLNSIEKRMERYEKDIERLKSNLNYYKSVCKDNSQDIRPKNSFFDEPRAQIIRKQLSSLMTDIGEITRRVKIMKLSMDEAGIPAKI</sequence>